<dbReference type="AlphaFoldDB" id="A0A318STV4"/>
<evidence type="ECO:0000256" key="3">
    <source>
        <dbReference type="ARBA" id="ARBA00022490"/>
    </source>
</evidence>
<dbReference type="SUPFAM" id="SSF52954">
    <property type="entry name" value="Class II aaRS ABD-related"/>
    <property type="match status" value="1"/>
</dbReference>
<organism evidence="12 13">
    <name type="scientific">Pseudoroseicyclus aestuarii</name>
    <dbReference type="NCBI Taxonomy" id="1795041"/>
    <lineage>
        <taxon>Bacteria</taxon>
        <taxon>Pseudomonadati</taxon>
        <taxon>Pseudomonadota</taxon>
        <taxon>Alphaproteobacteria</taxon>
        <taxon>Rhodobacterales</taxon>
        <taxon>Paracoccaceae</taxon>
        <taxon>Pseudoroseicyclus</taxon>
    </lineage>
</organism>
<dbReference type="InterPro" id="IPR006195">
    <property type="entry name" value="aa-tRNA-synth_II"/>
</dbReference>
<keyword evidence="13" id="KW-1185">Reference proteome</keyword>
<dbReference type="Gene3D" id="3.30.930.10">
    <property type="entry name" value="Bira Bifunctional Protein, Domain 2"/>
    <property type="match status" value="1"/>
</dbReference>
<dbReference type="EC" id="6.1.1.15" evidence="10"/>
<dbReference type="NCBIfam" id="NF008979">
    <property type="entry name" value="PRK12325.1"/>
    <property type="match status" value="1"/>
</dbReference>
<evidence type="ECO:0000256" key="1">
    <source>
        <dbReference type="ARBA" id="ARBA00004496"/>
    </source>
</evidence>
<gene>
    <name evidence="10" type="primary">proS</name>
    <name evidence="12" type="ORF">DFP88_102889</name>
</gene>
<dbReference type="Proteomes" id="UP000248311">
    <property type="component" value="Unassembled WGS sequence"/>
</dbReference>
<keyword evidence="8 10" id="KW-0030">Aminoacyl-tRNA synthetase</keyword>
<keyword evidence="5 10" id="KW-0547">Nucleotide-binding</keyword>
<dbReference type="CDD" id="cd00861">
    <property type="entry name" value="ProRS_anticodon_short"/>
    <property type="match status" value="1"/>
</dbReference>
<dbReference type="NCBIfam" id="TIGR00409">
    <property type="entry name" value="proS_fam_II"/>
    <property type="match status" value="1"/>
</dbReference>
<dbReference type="Gene3D" id="3.40.50.800">
    <property type="entry name" value="Anticodon-binding domain"/>
    <property type="match status" value="1"/>
</dbReference>
<dbReference type="InterPro" id="IPR033730">
    <property type="entry name" value="ProRS_core_prok"/>
</dbReference>
<dbReference type="PROSITE" id="PS50862">
    <property type="entry name" value="AA_TRNA_LIGASE_II"/>
    <property type="match status" value="1"/>
</dbReference>
<dbReference type="PRINTS" id="PR01046">
    <property type="entry name" value="TRNASYNTHPRO"/>
</dbReference>
<dbReference type="InterPro" id="IPR002316">
    <property type="entry name" value="Pro-tRNA-ligase_IIa"/>
</dbReference>
<dbReference type="InterPro" id="IPR050062">
    <property type="entry name" value="Pro-tRNA_synthetase"/>
</dbReference>
<dbReference type="GO" id="GO:0005524">
    <property type="term" value="F:ATP binding"/>
    <property type="evidence" value="ECO:0007669"/>
    <property type="project" value="UniProtKB-UniRule"/>
</dbReference>
<dbReference type="InterPro" id="IPR004500">
    <property type="entry name" value="Pro-tRNA-synth_IIa_bac-type"/>
</dbReference>
<dbReference type="InterPro" id="IPR004154">
    <property type="entry name" value="Anticodon-bd"/>
</dbReference>
<evidence type="ECO:0000256" key="8">
    <source>
        <dbReference type="ARBA" id="ARBA00023146"/>
    </source>
</evidence>
<comment type="caution">
    <text evidence="12">The sequence shown here is derived from an EMBL/GenBank/DDBJ whole genome shotgun (WGS) entry which is preliminary data.</text>
</comment>
<keyword evidence="4 10" id="KW-0436">Ligase</keyword>
<dbReference type="FunFam" id="3.30.930.10:FF:000042">
    <property type="entry name" value="probable proline--tRNA ligase, mitochondrial"/>
    <property type="match status" value="1"/>
</dbReference>
<dbReference type="InterPro" id="IPR023716">
    <property type="entry name" value="Prolyl-tRNA_ligase_IIa_type2"/>
</dbReference>
<comment type="subcellular location">
    <subcellularLocation>
        <location evidence="1 10">Cytoplasm</location>
    </subcellularLocation>
</comment>
<name>A0A318STV4_9RHOB</name>
<dbReference type="Pfam" id="PF03129">
    <property type="entry name" value="HGTP_anticodon"/>
    <property type="match status" value="1"/>
</dbReference>
<evidence type="ECO:0000256" key="7">
    <source>
        <dbReference type="ARBA" id="ARBA00022917"/>
    </source>
</evidence>
<reference evidence="12 13" key="1">
    <citation type="submission" date="2018-06" db="EMBL/GenBank/DDBJ databases">
        <title>Genomic Encyclopedia of Type Strains, Phase III (KMG-III): the genomes of soil and plant-associated and newly described type strains.</title>
        <authorList>
            <person name="Whitman W."/>
        </authorList>
    </citation>
    <scope>NUCLEOTIDE SEQUENCE [LARGE SCALE GENOMIC DNA]</scope>
    <source>
        <strain evidence="12 13">CECT 9025</strain>
    </source>
</reference>
<evidence type="ECO:0000256" key="4">
    <source>
        <dbReference type="ARBA" id="ARBA00022598"/>
    </source>
</evidence>
<keyword evidence="7 10" id="KW-0648">Protein biosynthesis</keyword>
<dbReference type="CDD" id="cd00779">
    <property type="entry name" value="ProRS_core_prok"/>
    <property type="match status" value="1"/>
</dbReference>
<dbReference type="FunFam" id="3.40.50.800:FF:000032">
    <property type="entry name" value="Proline--tRNA ligase"/>
    <property type="match status" value="1"/>
</dbReference>
<sequence>MRLSRYFLPVLKETPAEAQIASHRLMLRAGMIKQASAGIYSWLPLGLKVLRNIERIVNEEQERAGHVPLLMPTLQGADLWRESGRYDAYGEEMLRIKDRQGREMLYGPTNEEMITDIFRSYVSSYKDLPLTLYHIQWKFRDEMRPRFGVMRGREFLMKDGYNFDLDYEAAMVAYDRHMVSYLRTYERMGLQAIPMRADSGPIGGEDTHEFLVLAETGESEVFYDSAILDLKLADRAVDYDDAAQLASIRSEWTTPYARTDETHDEGVFAEVPEERRRTSRGIEVGQIFYFGTKYSEPLGAMVANEKGERVPVHMGSHGIGVSRLLGAIIEASHDDKGIIWPEGVTPFHVGIVNLRQGDAACDAACAEIEAQVAAKGLEPLYDDRDERAGAKFATMDLIGLPWRITVGPRGIAAGKVELTSRRTGESEEMTVEEAVTRLAAIYAGH</sequence>
<keyword evidence="3 10" id="KW-0963">Cytoplasm</keyword>
<evidence type="ECO:0000313" key="12">
    <source>
        <dbReference type="EMBL" id="PYE85083.1"/>
    </source>
</evidence>
<comment type="subunit">
    <text evidence="2 10">Homodimer.</text>
</comment>
<evidence type="ECO:0000259" key="11">
    <source>
        <dbReference type="PROSITE" id="PS50862"/>
    </source>
</evidence>
<evidence type="ECO:0000256" key="2">
    <source>
        <dbReference type="ARBA" id="ARBA00011738"/>
    </source>
</evidence>
<dbReference type="InterPro" id="IPR036621">
    <property type="entry name" value="Anticodon-bd_dom_sf"/>
</dbReference>
<evidence type="ECO:0000256" key="5">
    <source>
        <dbReference type="ARBA" id="ARBA00022741"/>
    </source>
</evidence>
<dbReference type="PANTHER" id="PTHR42753">
    <property type="entry name" value="MITOCHONDRIAL RIBOSOME PROTEIN L39/PROLYL-TRNA LIGASE FAMILY MEMBER"/>
    <property type="match status" value="1"/>
</dbReference>
<dbReference type="EMBL" id="QJTE01000002">
    <property type="protein sequence ID" value="PYE85083.1"/>
    <property type="molecule type" value="Genomic_DNA"/>
</dbReference>
<dbReference type="GO" id="GO:0004827">
    <property type="term" value="F:proline-tRNA ligase activity"/>
    <property type="evidence" value="ECO:0007669"/>
    <property type="project" value="UniProtKB-UniRule"/>
</dbReference>
<keyword evidence="6 10" id="KW-0067">ATP-binding</keyword>
<dbReference type="GO" id="GO:0005829">
    <property type="term" value="C:cytosol"/>
    <property type="evidence" value="ECO:0007669"/>
    <property type="project" value="TreeGrafter"/>
</dbReference>
<feature type="domain" description="Aminoacyl-transfer RNA synthetases class-II family profile" evidence="11">
    <location>
        <begin position="33"/>
        <end position="341"/>
    </location>
</feature>
<dbReference type="Pfam" id="PF00587">
    <property type="entry name" value="tRNA-synt_2b"/>
    <property type="match status" value="1"/>
</dbReference>
<dbReference type="SUPFAM" id="SSF55681">
    <property type="entry name" value="Class II aaRS and biotin synthetases"/>
    <property type="match status" value="1"/>
</dbReference>
<dbReference type="GO" id="GO:0006433">
    <property type="term" value="P:prolyl-tRNA aminoacylation"/>
    <property type="evidence" value="ECO:0007669"/>
    <property type="project" value="UniProtKB-UniRule"/>
</dbReference>
<protein>
    <recommendedName>
        <fullName evidence="10">Proline--tRNA ligase</fullName>
        <ecNumber evidence="10">6.1.1.15</ecNumber>
    </recommendedName>
    <alternativeName>
        <fullName evidence="10">Prolyl-tRNA synthetase</fullName>
        <shortName evidence="10">ProRS</shortName>
    </alternativeName>
</protein>
<evidence type="ECO:0000256" key="10">
    <source>
        <dbReference type="HAMAP-Rule" id="MF_01570"/>
    </source>
</evidence>
<evidence type="ECO:0000256" key="6">
    <source>
        <dbReference type="ARBA" id="ARBA00022840"/>
    </source>
</evidence>
<proteinExistence type="inferred from homology"/>
<evidence type="ECO:0000313" key="13">
    <source>
        <dbReference type="Proteomes" id="UP000248311"/>
    </source>
</evidence>
<dbReference type="OrthoDB" id="9809052at2"/>
<dbReference type="InterPro" id="IPR045864">
    <property type="entry name" value="aa-tRNA-synth_II/BPL/LPL"/>
</dbReference>
<comment type="function">
    <text evidence="10">Catalyzes the attachment of proline to tRNA(Pro) in a two-step reaction: proline is first activated by ATP to form Pro-AMP and then transferred to the acceptor end of tRNA(Pro).</text>
</comment>
<dbReference type="RefSeq" id="WP_110814103.1">
    <property type="nucleotide sequence ID" value="NZ_QJTE01000002.1"/>
</dbReference>
<dbReference type="InterPro" id="IPR044140">
    <property type="entry name" value="ProRS_anticodon_short"/>
</dbReference>
<evidence type="ECO:0000256" key="9">
    <source>
        <dbReference type="ARBA" id="ARBA00047671"/>
    </source>
</evidence>
<comment type="catalytic activity">
    <reaction evidence="9 10">
        <text>tRNA(Pro) + L-proline + ATP = L-prolyl-tRNA(Pro) + AMP + diphosphate</text>
        <dbReference type="Rhea" id="RHEA:14305"/>
        <dbReference type="Rhea" id="RHEA-COMP:9700"/>
        <dbReference type="Rhea" id="RHEA-COMP:9702"/>
        <dbReference type="ChEBI" id="CHEBI:30616"/>
        <dbReference type="ChEBI" id="CHEBI:33019"/>
        <dbReference type="ChEBI" id="CHEBI:60039"/>
        <dbReference type="ChEBI" id="CHEBI:78442"/>
        <dbReference type="ChEBI" id="CHEBI:78532"/>
        <dbReference type="ChEBI" id="CHEBI:456215"/>
        <dbReference type="EC" id="6.1.1.15"/>
    </reaction>
</comment>
<dbReference type="PANTHER" id="PTHR42753:SF2">
    <property type="entry name" value="PROLINE--TRNA LIGASE"/>
    <property type="match status" value="1"/>
</dbReference>
<dbReference type="HAMAP" id="MF_01570">
    <property type="entry name" value="Pro_tRNA_synth_type2"/>
    <property type="match status" value="1"/>
</dbReference>
<accession>A0A318STV4</accession>
<dbReference type="InterPro" id="IPR002314">
    <property type="entry name" value="aa-tRNA-synt_IIb"/>
</dbReference>
<comment type="similarity">
    <text evidence="10">Belongs to the class-II aminoacyl-tRNA synthetase family. ProS type 2 subfamily.</text>
</comment>